<keyword evidence="1" id="KW-0812">Transmembrane</keyword>
<sequence length="81" mass="8711">MSDSTAWITVDYMQTHKSSRLLMTAVVLFAVGMIASLAILLPAVRDSNQAVVVTVYLLALCAPLGFVLGLVFALLSGRRSR</sequence>
<feature type="transmembrane region" description="Helical" evidence="1">
    <location>
        <begin position="21"/>
        <end position="44"/>
    </location>
</feature>
<protein>
    <recommendedName>
        <fullName evidence="3">Transmembrane protein</fullName>
    </recommendedName>
</protein>
<evidence type="ECO:0008006" key="3">
    <source>
        <dbReference type="Google" id="ProtNLM"/>
    </source>
</evidence>
<name>A0AA97CV23_9ACTN</name>
<reference evidence="2" key="1">
    <citation type="submission" date="2023-06" db="EMBL/GenBank/DDBJ databases">
        <title>Gordonia sp. nov. and Pseudochrobactrum sp. nov., two species isolated from the burying beetle Nicrophorus vespilloides.</title>
        <authorList>
            <person name="Poehlein A."/>
            <person name="Guzman J."/>
            <person name="Daniel R."/>
            <person name="Vilcinskas A."/>
        </authorList>
    </citation>
    <scope>NUCLEOTIDE SEQUENCE</scope>
    <source>
        <strain evidence="2">MP11Mi</strain>
    </source>
</reference>
<proteinExistence type="predicted"/>
<gene>
    <name evidence="2" type="ORF">MP11Mi_20170</name>
</gene>
<evidence type="ECO:0000313" key="2">
    <source>
        <dbReference type="EMBL" id="WOC12921.1"/>
    </source>
</evidence>
<dbReference type="EMBL" id="CP128986">
    <property type="protein sequence ID" value="WOC12921.1"/>
    <property type="molecule type" value="Genomic_DNA"/>
</dbReference>
<organism evidence="2">
    <name type="scientific">Gordonia sp. MP11Mi</name>
    <dbReference type="NCBI Taxonomy" id="3022769"/>
    <lineage>
        <taxon>Bacteria</taxon>
        <taxon>Bacillati</taxon>
        <taxon>Actinomycetota</taxon>
        <taxon>Actinomycetes</taxon>
        <taxon>Mycobacteriales</taxon>
        <taxon>Gordoniaceae</taxon>
        <taxon>Gordonia</taxon>
    </lineage>
</organism>
<dbReference type="AlphaFoldDB" id="A0AA97CV23"/>
<accession>A0AA97CV23</accession>
<keyword evidence="1" id="KW-0472">Membrane</keyword>
<feature type="transmembrane region" description="Helical" evidence="1">
    <location>
        <begin position="50"/>
        <end position="75"/>
    </location>
</feature>
<keyword evidence="1" id="KW-1133">Transmembrane helix</keyword>
<evidence type="ECO:0000256" key="1">
    <source>
        <dbReference type="SAM" id="Phobius"/>
    </source>
</evidence>